<protein>
    <submittedName>
        <fullName evidence="3">Family 16 glycosylhydrolase</fullName>
    </submittedName>
</protein>
<dbReference type="Pfam" id="PF00722">
    <property type="entry name" value="Glyco_hydro_16"/>
    <property type="match status" value="1"/>
</dbReference>
<dbReference type="PROSITE" id="PS51762">
    <property type="entry name" value="GH16_2"/>
    <property type="match status" value="1"/>
</dbReference>
<dbReference type="RefSeq" id="WP_260763677.1">
    <property type="nucleotide sequence ID" value="NZ_CP045921.1"/>
</dbReference>
<proteinExistence type="predicted"/>
<evidence type="ECO:0000313" key="4">
    <source>
        <dbReference type="Proteomes" id="UP001059824"/>
    </source>
</evidence>
<reference evidence="3" key="1">
    <citation type="journal article" date="2021" name="Nat. Microbiol.">
        <title>Cocultivation of an ultrasmall environmental parasitic bacterium with lytic ability against bacteria associated with wastewater foams.</title>
        <authorList>
            <person name="Batinovic S."/>
            <person name="Rose J.J.A."/>
            <person name="Ratcliffe J."/>
            <person name="Seviour R.J."/>
            <person name="Petrovski S."/>
        </authorList>
    </citation>
    <scope>NUCLEOTIDE SEQUENCE</scope>
    <source>
        <strain evidence="3">JR1</strain>
    </source>
</reference>
<dbReference type="InterPro" id="IPR000757">
    <property type="entry name" value="Beta-glucanase-like"/>
</dbReference>
<feature type="compositionally biased region" description="Low complexity" evidence="1">
    <location>
        <begin position="72"/>
        <end position="116"/>
    </location>
</feature>
<accession>A0A857MM77</accession>
<keyword evidence="4" id="KW-1185">Reference proteome</keyword>
<evidence type="ECO:0000256" key="1">
    <source>
        <dbReference type="SAM" id="MobiDB-lite"/>
    </source>
</evidence>
<dbReference type="CDD" id="cd08023">
    <property type="entry name" value="GH16_laminarinase_like"/>
    <property type="match status" value="1"/>
</dbReference>
<dbReference type="PANTHER" id="PTHR10963:SF60">
    <property type="entry name" value="GRAM-NEGATIVE BACTERIA-BINDING PROTEIN 1-RELATED"/>
    <property type="match status" value="1"/>
</dbReference>
<dbReference type="InterPro" id="IPR050546">
    <property type="entry name" value="Glycosyl_Hydrlase_16"/>
</dbReference>
<dbReference type="InterPro" id="IPR013320">
    <property type="entry name" value="ConA-like_dom_sf"/>
</dbReference>
<dbReference type="GO" id="GO:0004553">
    <property type="term" value="F:hydrolase activity, hydrolyzing O-glycosyl compounds"/>
    <property type="evidence" value="ECO:0007669"/>
    <property type="project" value="InterPro"/>
</dbReference>
<organism evidence="3 4">
    <name type="scientific">Candidatus Mycosynbacter amalyticus</name>
    <dbReference type="NCBI Taxonomy" id="2665156"/>
    <lineage>
        <taxon>Bacteria</taxon>
        <taxon>Candidatus Saccharimonadota</taxon>
        <taxon>Candidatus Saccharimonadota incertae sedis</taxon>
        <taxon>Candidatus Mycosynbacter</taxon>
    </lineage>
</organism>
<evidence type="ECO:0000313" key="3">
    <source>
        <dbReference type="EMBL" id="QHN42379.1"/>
    </source>
</evidence>
<dbReference type="Proteomes" id="UP001059824">
    <property type="component" value="Chromosome"/>
</dbReference>
<feature type="domain" description="GH16" evidence="2">
    <location>
        <begin position="160"/>
        <end position="398"/>
    </location>
</feature>
<name>A0A857MM77_9BACT</name>
<dbReference type="KEGG" id="mama:GII36_00705"/>
<gene>
    <name evidence="3" type="ORF">GII36_00705</name>
</gene>
<dbReference type="AlphaFoldDB" id="A0A857MM77"/>
<dbReference type="SUPFAM" id="SSF49899">
    <property type="entry name" value="Concanavalin A-like lectins/glucanases"/>
    <property type="match status" value="1"/>
</dbReference>
<dbReference type="GO" id="GO:0005975">
    <property type="term" value="P:carbohydrate metabolic process"/>
    <property type="evidence" value="ECO:0007669"/>
    <property type="project" value="InterPro"/>
</dbReference>
<evidence type="ECO:0000259" key="2">
    <source>
        <dbReference type="PROSITE" id="PS51762"/>
    </source>
</evidence>
<dbReference type="PANTHER" id="PTHR10963">
    <property type="entry name" value="GLYCOSYL HYDROLASE-RELATED"/>
    <property type="match status" value="1"/>
</dbReference>
<sequence length="398" mass="42068">MHLFHPNSPQIATIRHTGILFVRAHQRAVLVLLTLGMSSTIISGALIARAHFEAATEREVHDGSTGTIPADTPTSPQSISSSTGPTTTTGTSATASGSTDNTSPASSAPGGTAGSSVITGTSLKSPAASSGNSSNGGVAPSTPSPDTPVTPACASGYSGIYPNCLPLPVGIGGSWSLIMRDEFDGSSLASQWATQRGPSYSYGDPYNASIEDAYYVANNPKVQNGSLVLTLNQGATNGYPYSSGMVQNGRSWSYKYGYIEARIKVPGNTGVWPAFWTLPAPVDSTWPPEIDIFEFGLSSQTRPSFNYHYGTSSNHQQSGLTVYGNSGTDYTQDFHTYGMLWTANKIQVYLDGQPGPSYTNAANITSISQYIIFNLALKKGYTVPSGTAMYVDYVRVWQ</sequence>
<feature type="region of interest" description="Disordered" evidence="1">
    <location>
        <begin position="58"/>
        <end position="150"/>
    </location>
</feature>
<feature type="compositionally biased region" description="Low complexity" evidence="1">
    <location>
        <begin position="125"/>
        <end position="141"/>
    </location>
</feature>
<dbReference type="EMBL" id="CP045921">
    <property type="protein sequence ID" value="QHN42379.1"/>
    <property type="molecule type" value="Genomic_DNA"/>
</dbReference>
<dbReference type="Gene3D" id="2.60.120.200">
    <property type="match status" value="1"/>
</dbReference>